<dbReference type="NCBIfam" id="NF012211">
    <property type="entry name" value="tand_rpt_95"/>
    <property type="match status" value="5"/>
</dbReference>
<evidence type="ECO:0000256" key="4">
    <source>
        <dbReference type="ARBA" id="ARBA00022801"/>
    </source>
</evidence>
<dbReference type="PRINTS" id="PR00723">
    <property type="entry name" value="SUBTILISIN"/>
</dbReference>
<dbReference type="InterPro" id="IPR034182">
    <property type="entry name" value="Kexin/furin"/>
</dbReference>
<dbReference type="InterPro" id="IPR015500">
    <property type="entry name" value="Peptidase_S8_subtilisin-rel"/>
</dbReference>
<keyword evidence="11" id="KW-1185">Reference proteome</keyword>
<feature type="active site" description="Charge relay system" evidence="7 8">
    <location>
        <position position="568"/>
    </location>
</feature>
<name>A0A222FK22_9GAMM</name>
<dbReference type="InterPro" id="IPR036852">
    <property type="entry name" value="Peptidase_S8/S53_dom_sf"/>
</dbReference>
<feature type="active site" description="Charge relay system" evidence="7 8">
    <location>
        <position position="611"/>
    </location>
</feature>
<accession>A0A222FK22</accession>
<dbReference type="SUPFAM" id="SSF49785">
    <property type="entry name" value="Galactose-binding domain-like"/>
    <property type="match status" value="1"/>
</dbReference>
<dbReference type="SUPFAM" id="SSF52743">
    <property type="entry name" value="Subtilisin-like"/>
    <property type="match status" value="1"/>
</dbReference>
<dbReference type="Pfam" id="PF17963">
    <property type="entry name" value="Big_9"/>
    <property type="match status" value="4"/>
</dbReference>
<dbReference type="Gene3D" id="3.40.50.200">
    <property type="entry name" value="Peptidase S8/S53 domain"/>
    <property type="match status" value="1"/>
</dbReference>
<evidence type="ECO:0000259" key="9">
    <source>
        <dbReference type="PROSITE" id="PS51829"/>
    </source>
</evidence>
<dbReference type="InterPro" id="IPR002884">
    <property type="entry name" value="P_dom"/>
</dbReference>
<dbReference type="InterPro" id="IPR008979">
    <property type="entry name" value="Galactose-bd-like_sf"/>
</dbReference>
<keyword evidence="4 8" id="KW-0378">Hydrolase</keyword>
<dbReference type="PANTHER" id="PTHR42884:SF14">
    <property type="entry name" value="NEUROENDOCRINE CONVERTASE 1"/>
    <property type="match status" value="1"/>
</dbReference>
<dbReference type="CDD" id="cd04059">
    <property type="entry name" value="Peptidases_S8_Protein_convertases_Kexins_Furin-like"/>
    <property type="match status" value="1"/>
</dbReference>
<dbReference type="InterPro" id="IPR022398">
    <property type="entry name" value="Peptidase_S8_His-AS"/>
</dbReference>
<keyword evidence="5 8" id="KW-0720">Serine protease</keyword>
<sequence length="1099" mass="118214">MLRAPRNGQAGIVNEQWQYTPEENFFGNDHFVLAARINEQVVEQRINVNIKPVNDVPRLVNPKAALQLEAGRVSRMTFTAVDVEKSDLTFALKAPAQLGTAVMERNQLVYTAADKAGQETLTLVVSDGSDQLEHNIAVTVQEAEVESLPLELVSTRLNVAEDKSLQAQLQSKGGQEDKVRFRLLTQGANAESVNLTAQGRLTYQPKANFNGEEQLHIEVSDGDQTISEWLSITVESVNDAPQLDTAQLQLNMQAGEQVARTLKAEDVDGDALTLSQGEAPQQGTVTLQPNSMDWQYQANQNATGDDRFSLRVSDGTVTADMVVTVSIEAATLPDIQFQPLSVTEDAELSVQLQPQGNNVPSLSYELLTNASHGEATLTESGQLTYQPEANFNGTETLSIKVGSSGYSDKTLNVVVQVAPVNDAPVFNMPTQSYEVSADQAIRISLVTTDVDKDQLQYAVLSGGNLGQVQFEENVLVYRAAKDSSGEDRLRVQVSDGALTDQVDLTVNVQELNQLPNGEDPLYAQQWHLKNTGQSAYARNAGTAGHDINVEPVHRLGLLGENIRVAVVDTGLEINHPDLRDNVVANRSYDFVGGDTDPTPAMNPLNPAGGDHGTSVAGLIAARGFNGIGGRGVAPYAELMGFNFLENQTNDNWFRSHGGAPSAASPGGPRSDDALVINMSYGSDYIQPGRGPNRWLEDFRRDKTTNNNGGRGVAYIKSAGNSFKGIEVGGYQFAGRTANWITGVNPDLADHIANTTGDNSTFYYTVVSALAADADTPLSSYSSVGSSIWVSAPGGEYGGRHPAMITTDLTSCEHGSSRSGLWHNFDNGSIDENSDCDYTSTFNGTSSAAPVVSGVAALIFEANDLLTWRDVRHIMAMTARKIDDDFAPRTVDVGNGSLFTAEPGWVQNAAGHWFHNWYGFGMVDTHAAVNLARASDYELLPPYQETGFVDSADINPAPIPDGSTVGAEKTVVINDDITVEAIQVKFSAIHGRDADLAVMVRSPSGTEAMVLQPRSMLVADQSENVSADFDDTVLLSNAFYGESAQGTWTVKLVDTNSGEFRFQATLLDATGTRTDDVVIRTANPASQGSFTEAAINIYGH</sequence>
<dbReference type="EMBL" id="CP022530">
    <property type="protein sequence ID" value="ASP38854.1"/>
    <property type="molecule type" value="Genomic_DNA"/>
</dbReference>
<comment type="similarity">
    <text evidence="1">Belongs to the peptidase S8 family. Furin subfamily.</text>
</comment>
<feature type="domain" description="P/Homo B" evidence="9">
    <location>
        <begin position="939"/>
        <end position="1099"/>
    </location>
</feature>
<dbReference type="InterPro" id="IPR000209">
    <property type="entry name" value="Peptidase_S8/S53_dom"/>
</dbReference>
<evidence type="ECO:0000256" key="7">
    <source>
        <dbReference type="PIRSR" id="PIRSR615500-1"/>
    </source>
</evidence>
<keyword evidence="2 8" id="KW-0645">Protease</keyword>
<dbReference type="PROSITE" id="PS00136">
    <property type="entry name" value="SUBTILASE_ASP"/>
    <property type="match status" value="1"/>
</dbReference>
<dbReference type="GO" id="GO:0012505">
    <property type="term" value="C:endomembrane system"/>
    <property type="evidence" value="ECO:0007669"/>
    <property type="project" value="UniProtKB-ARBA"/>
</dbReference>
<dbReference type="Pfam" id="PF00082">
    <property type="entry name" value="Peptidase_S8"/>
    <property type="match status" value="1"/>
</dbReference>
<evidence type="ECO:0000256" key="5">
    <source>
        <dbReference type="ARBA" id="ARBA00022825"/>
    </source>
</evidence>
<dbReference type="PROSITE" id="PS00138">
    <property type="entry name" value="SUBTILASE_SER"/>
    <property type="match status" value="1"/>
</dbReference>
<dbReference type="GO" id="GO:0016485">
    <property type="term" value="P:protein processing"/>
    <property type="evidence" value="ECO:0007669"/>
    <property type="project" value="TreeGrafter"/>
</dbReference>
<evidence type="ECO:0000256" key="2">
    <source>
        <dbReference type="ARBA" id="ARBA00022670"/>
    </source>
</evidence>
<organism evidence="10 11">
    <name type="scientific">Bacterioplanes sanyensis</name>
    <dbReference type="NCBI Taxonomy" id="1249553"/>
    <lineage>
        <taxon>Bacteria</taxon>
        <taxon>Pseudomonadati</taxon>
        <taxon>Pseudomonadota</taxon>
        <taxon>Gammaproteobacteria</taxon>
        <taxon>Oceanospirillales</taxon>
        <taxon>Oceanospirillaceae</taxon>
        <taxon>Bacterioplanes</taxon>
    </lineage>
</organism>
<keyword evidence="3" id="KW-0732">Signal</keyword>
<evidence type="ECO:0000256" key="1">
    <source>
        <dbReference type="ARBA" id="ARBA00005325"/>
    </source>
</evidence>
<dbReference type="PANTHER" id="PTHR42884">
    <property type="entry name" value="PROPROTEIN CONVERTASE SUBTILISIN/KEXIN-RELATED"/>
    <property type="match status" value="1"/>
</dbReference>
<evidence type="ECO:0000313" key="10">
    <source>
        <dbReference type="EMBL" id="ASP38854.1"/>
    </source>
</evidence>
<dbReference type="Gene3D" id="2.60.120.260">
    <property type="entry name" value="Galactose-binding domain-like"/>
    <property type="match status" value="1"/>
</dbReference>
<dbReference type="Gene3D" id="2.60.40.3440">
    <property type="match status" value="2"/>
</dbReference>
<dbReference type="KEGG" id="bsan:CHH28_09245"/>
<evidence type="ECO:0000256" key="8">
    <source>
        <dbReference type="PROSITE-ProRule" id="PRU01240"/>
    </source>
</evidence>
<evidence type="ECO:0000313" key="11">
    <source>
        <dbReference type="Proteomes" id="UP000202440"/>
    </source>
</evidence>
<dbReference type="GO" id="GO:0005737">
    <property type="term" value="C:cytoplasm"/>
    <property type="evidence" value="ECO:0007669"/>
    <property type="project" value="UniProtKB-ARBA"/>
</dbReference>
<dbReference type="InterPro" id="IPR023828">
    <property type="entry name" value="Peptidase_S8_Ser-AS"/>
</dbReference>
<dbReference type="GO" id="GO:0004252">
    <property type="term" value="F:serine-type endopeptidase activity"/>
    <property type="evidence" value="ECO:0007669"/>
    <property type="project" value="UniProtKB-UniRule"/>
</dbReference>
<proteinExistence type="inferred from homology"/>
<dbReference type="PROSITE" id="PS51829">
    <property type="entry name" value="P_HOMO_B"/>
    <property type="match status" value="1"/>
</dbReference>
<feature type="active site" description="Charge relay system" evidence="7 8">
    <location>
        <position position="845"/>
    </location>
</feature>
<dbReference type="PROSITE" id="PS00137">
    <property type="entry name" value="SUBTILASE_HIS"/>
    <property type="match status" value="1"/>
</dbReference>
<dbReference type="AlphaFoldDB" id="A0A222FK22"/>
<dbReference type="GO" id="GO:0016020">
    <property type="term" value="C:membrane"/>
    <property type="evidence" value="ECO:0007669"/>
    <property type="project" value="TreeGrafter"/>
</dbReference>
<keyword evidence="6" id="KW-0106">Calcium</keyword>
<dbReference type="PROSITE" id="PS51892">
    <property type="entry name" value="SUBTILASE"/>
    <property type="match status" value="1"/>
</dbReference>
<protein>
    <recommendedName>
        <fullName evidence="9">P/Homo B domain-containing protein</fullName>
    </recommendedName>
</protein>
<dbReference type="InterPro" id="IPR023827">
    <property type="entry name" value="Peptidase_S8_Asp-AS"/>
</dbReference>
<gene>
    <name evidence="10" type="ORF">CHH28_09245</name>
</gene>
<evidence type="ECO:0000256" key="6">
    <source>
        <dbReference type="ARBA" id="ARBA00022837"/>
    </source>
</evidence>
<evidence type="ECO:0000256" key="3">
    <source>
        <dbReference type="ARBA" id="ARBA00022729"/>
    </source>
</evidence>
<dbReference type="Pfam" id="PF01483">
    <property type="entry name" value="P_proprotein"/>
    <property type="match status" value="1"/>
</dbReference>
<reference evidence="10 11" key="1">
    <citation type="submission" date="2017-07" db="EMBL/GenBank/DDBJ databases">
        <title>Annotated genome sequence of Bacterioplanes sanyensis isolated from Red Sea.</title>
        <authorList>
            <person name="Rehman Z.U."/>
        </authorList>
    </citation>
    <scope>NUCLEOTIDE SEQUENCE [LARGE SCALE GENOMIC DNA]</scope>
    <source>
        <strain evidence="10 11">NV9</strain>
    </source>
</reference>
<dbReference type="Proteomes" id="UP000202440">
    <property type="component" value="Chromosome"/>
</dbReference>